<reference evidence="1" key="1">
    <citation type="submission" date="2021-06" db="EMBL/GenBank/DDBJ databases">
        <authorList>
            <person name="Kallberg Y."/>
            <person name="Tangrot J."/>
            <person name="Rosling A."/>
        </authorList>
    </citation>
    <scope>NUCLEOTIDE SEQUENCE</scope>
    <source>
        <strain evidence="1">IL203A</strain>
    </source>
</reference>
<evidence type="ECO:0000313" key="1">
    <source>
        <dbReference type="EMBL" id="CAG8758826.1"/>
    </source>
</evidence>
<evidence type="ECO:0000313" key="2">
    <source>
        <dbReference type="Proteomes" id="UP000789702"/>
    </source>
</evidence>
<name>A0ACA9QNF0_9GLOM</name>
<dbReference type="EMBL" id="CAJVPU010050173">
    <property type="protein sequence ID" value="CAG8758826.1"/>
    <property type="molecule type" value="Genomic_DNA"/>
</dbReference>
<proteinExistence type="predicted"/>
<sequence length="88" mass="9398">ISEALSENPSSKIVFLCSPGNPTGTCLSHTAIKAVLDDPNLKGVVVIDEAYIDFTEEKEGASVAKWVEKYPNLIVMQTLSKSFGLAGI</sequence>
<gene>
    <name evidence="1" type="ORF">DHETER_LOCUS15121</name>
</gene>
<dbReference type="Proteomes" id="UP000789702">
    <property type="component" value="Unassembled WGS sequence"/>
</dbReference>
<keyword evidence="2" id="KW-1185">Reference proteome</keyword>
<feature type="non-terminal residue" evidence="1">
    <location>
        <position position="88"/>
    </location>
</feature>
<protein>
    <submittedName>
        <fullName evidence="1">13407_t:CDS:1</fullName>
    </submittedName>
</protein>
<comment type="caution">
    <text evidence="1">The sequence shown here is derived from an EMBL/GenBank/DDBJ whole genome shotgun (WGS) entry which is preliminary data.</text>
</comment>
<accession>A0ACA9QNF0</accession>
<feature type="non-terminal residue" evidence="1">
    <location>
        <position position="1"/>
    </location>
</feature>
<organism evidence="1 2">
    <name type="scientific">Dentiscutata heterogama</name>
    <dbReference type="NCBI Taxonomy" id="1316150"/>
    <lineage>
        <taxon>Eukaryota</taxon>
        <taxon>Fungi</taxon>
        <taxon>Fungi incertae sedis</taxon>
        <taxon>Mucoromycota</taxon>
        <taxon>Glomeromycotina</taxon>
        <taxon>Glomeromycetes</taxon>
        <taxon>Diversisporales</taxon>
        <taxon>Gigasporaceae</taxon>
        <taxon>Dentiscutata</taxon>
    </lineage>
</organism>